<evidence type="ECO:0000256" key="8">
    <source>
        <dbReference type="ARBA" id="ARBA00038120"/>
    </source>
</evidence>
<keyword evidence="2" id="KW-1003">Cell membrane</keyword>
<keyword evidence="4 12" id="KW-0808">Transferase</keyword>
<evidence type="ECO:0000256" key="7">
    <source>
        <dbReference type="ARBA" id="ARBA00037904"/>
    </source>
</evidence>
<proteinExistence type="inferred from homology"/>
<dbReference type="EMBL" id="FNKO01000001">
    <property type="protein sequence ID" value="SDQ21074.1"/>
    <property type="molecule type" value="Genomic_DNA"/>
</dbReference>
<dbReference type="Pfam" id="PF00535">
    <property type="entry name" value="Glycos_transf_2"/>
    <property type="match status" value="1"/>
</dbReference>
<dbReference type="Gene3D" id="3.90.550.10">
    <property type="entry name" value="Spore Coat Polysaccharide Biosynthesis Protein SpsA, Chain A"/>
    <property type="match status" value="1"/>
</dbReference>
<feature type="domain" description="Glycosyltransferase 2-like" evidence="11">
    <location>
        <begin position="2"/>
        <end position="171"/>
    </location>
</feature>
<dbReference type="CDD" id="cd00761">
    <property type="entry name" value="Glyco_tranf_GTA_type"/>
    <property type="match status" value="1"/>
</dbReference>
<name>A0A1H0Z121_9ACTN</name>
<gene>
    <name evidence="12" type="ORF">SAMN04489718_0780</name>
</gene>
<evidence type="ECO:0000256" key="3">
    <source>
        <dbReference type="ARBA" id="ARBA00022676"/>
    </source>
</evidence>
<comment type="pathway">
    <text evidence="7">Carotenoid biosynthesis; staphyloxanthin biosynthesis; staphyloxanthin from farnesyl diphosphate: step 4/5.</text>
</comment>
<evidence type="ECO:0000259" key="11">
    <source>
        <dbReference type="Pfam" id="PF00535"/>
    </source>
</evidence>
<evidence type="ECO:0000256" key="5">
    <source>
        <dbReference type="ARBA" id="ARBA00023136"/>
    </source>
</evidence>
<dbReference type="Proteomes" id="UP000199301">
    <property type="component" value="Unassembled WGS sequence"/>
</dbReference>
<keyword evidence="5" id="KW-0472">Membrane</keyword>
<dbReference type="AlphaFoldDB" id="A0A1H0Z121"/>
<dbReference type="SUPFAM" id="SSF53448">
    <property type="entry name" value="Nucleotide-diphospho-sugar transferases"/>
    <property type="match status" value="1"/>
</dbReference>
<evidence type="ECO:0000256" key="6">
    <source>
        <dbReference type="ARBA" id="ARBA00037281"/>
    </source>
</evidence>
<reference evidence="13" key="1">
    <citation type="submission" date="2016-10" db="EMBL/GenBank/DDBJ databases">
        <authorList>
            <person name="Varghese N."/>
            <person name="Submissions S."/>
        </authorList>
    </citation>
    <scope>NUCLEOTIDE SEQUENCE [LARGE SCALE GENOMIC DNA]</scope>
    <source>
        <strain evidence="13">DSM 45459</strain>
    </source>
</reference>
<keyword evidence="3" id="KW-0328">Glycosyltransferase</keyword>
<sequence length="265" mass="28057">MVVPAHDEQELLPDCLHSVARALRRVPAGVRTGVFVVADRCADGTEARALSCAAEFDEFALLVNSAPLQLGGVRNLGAGGAFRALSAHAPGRVWLLHTDADTTVPADWAREHLRHAEGGTHAVAGRAMIRRWSGPAAPARYRYEALVAEHVHAGGHHHVYGANLGVRADVFAALGGFPAVATGEDHALWRRVVEAGWVTGQPNELVVFTSDRTRGRAHGGLAAFLHELSGRDRPAGVVEPGTAFGPPGGGQHWGHAPVFRTGPDR</sequence>
<comment type="subcellular location">
    <subcellularLocation>
        <location evidence="1">Cell membrane</location>
    </subcellularLocation>
</comment>
<evidence type="ECO:0000256" key="10">
    <source>
        <dbReference type="SAM" id="MobiDB-lite"/>
    </source>
</evidence>
<evidence type="ECO:0000256" key="1">
    <source>
        <dbReference type="ARBA" id="ARBA00004236"/>
    </source>
</evidence>
<evidence type="ECO:0000313" key="12">
    <source>
        <dbReference type="EMBL" id="SDQ21074.1"/>
    </source>
</evidence>
<feature type="region of interest" description="Disordered" evidence="10">
    <location>
        <begin position="243"/>
        <end position="265"/>
    </location>
</feature>
<evidence type="ECO:0000256" key="4">
    <source>
        <dbReference type="ARBA" id="ARBA00022679"/>
    </source>
</evidence>
<keyword evidence="13" id="KW-1185">Reference proteome</keyword>
<evidence type="ECO:0000313" key="13">
    <source>
        <dbReference type="Proteomes" id="UP000199301"/>
    </source>
</evidence>
<dbReference type="InterPro" id="IPR001173">
    <property type="entry name" value="Glyco_trans_2-like"/>
</dbReference>
<protein>
    <recommendedName>
        <fullName evidence="9">4,4'-diaponeurosporenoate glycosyltransferase</fullName>
    </recommendedName>
</protein>
<comment type="similarity">
    <text evidence="8">Belongs to the glycosyltransferase 2 family. CrtQ subfamily.</text>
</comment>
<accession>A0A1H0Z121</accession>
<dbReference type="STRING" id="995062.SAMN04489718_0780"/>
<evidence type="ECO:0000256" key="2">
    <source>
        <dbReference type="ARBA" id="ARBA00022475"/>
    </source>
</evidence>
<dbReference type="GO" id="GO:0005886">
    <property type="term" value="C:plasma membrane"/>
    <property type="evidence" value="ECO:0007669"/>
    <property type="project" value="UniProtKB-SubCell"/>
</dbReference>
<dbReference type="InterPro" id="IPR029044">
    <property type="entry name" value="Nucleotide-diphossugar_trans"/>
</dbReference>
<comment type="function">
    <text evidence="6">Catalyzes the glycosylation of 4,4'-diaponeurosporenoate, i.e. the esterification of glucose at the C1'' position with the carboxyl group of 4,4'-diaponeurosporenic acid, to form glycosyl-4,4'-diaponeurosporenoate. This is a step in the biosynthesis of staphyloxanthin, an orange pigment present in most staphylococci strains.</text>
</comment>
<evidence type="ECO:0000256" key="9">
    <source>
        <dbReference type="ARBA" id="ARBA00040345"/>
    </source>
</evidence>
<dbReference type="GO" id="GO:0016757">
    <property type="term" value="F:glycosyltransferase activity"/>
    <property type="evidence" value="ECO:0007669"/>
    <property type="project" value="UniProtKB-KW"/>
</dbReference>
<organism evidence="12 13">
    <name type="scientific">Actinopolyspora saharensis</name>
    <dbReference type="NCBI Taxonomy" id="995062"/>
    <lineage>
        <taxon>Bacteria</taxon>
        <taxon>Bacillati</taxon>
        <taxon>Actinomycetota</taxon>
        <taxon>Actinomycetes</taxon>
        <taxon>Actinopolysporales</taxon>
        <taxon>Actinopolysporaceae</taxon>
        <taxon>Actinopolyspora</taxon>
    </lineage>
</organism>
<dbReference type="PANTHER" id="PTHR43646">
    <property type="entry name" value="GLYCOSYLTRANSFERASE"/>
    <property type="match status" value="1"/>
</dbReference>
<dbReference type="PANTHER" id="PTHR43646:SF2">
    <property type="entry name" value="GLYCOSYLTRANSFERASE 2-LIKE DOMAIN-CONTAINING PROTEIN"/>
    <property type="match status" value="1"/>
</dbReference>